<comment type="subcellular location">
    <subcellularLocation>
        <location evidence="2">Cell membrane</location>
        <topology evidence="2">Multi-pass membrane protein</topology>
    </subcellularLocation>
</comment>
<dbReference type="GO" id="GO:0005886">
    <property type="term" value="C:plasma membrane"/>
    <property type="evidence" value="ECO:0007669"/>
    <property type="project" value="UniProtKB-SubCell"/>
</dbReference>
<feature type="transmembrane region" description="Helical" evidence="13">
    <location>
        <begin position="20"/>
        <end position="45"/>
    </location>
</feature>
<organism evidence="14 15">
    <name type="scientific">Hyella patelloides LEGE 07179</name>
    <dbReference type="NCBI Taxonomy" id="945734"/>
    <lineage>
        <taxon>Bacteria</taxon>
        <taxon>Bacillati</taxon>
        <taxon>Cyanobacteriota</taxon>
        <taxon>Cyanophyceae</taxon>
        <taxon>Pleurocapsales</taxon>
        <taxon>Hyellaceae</taxon>
        <taxon>Hyella</taxon>
    </lineage>
</organism>
<dbReference type="PIRSF" id="PIRSF006603">
    <property type="entry name" value="DinF"/>
    <property type="match status" value="1"/>
</dbReference>
<feature type="transmembrane region" description="Helical" evidence="13">
    <location>
        <begin position="98"/>
        <end position="115"/>
    </location>
</feature>
<feature type="transmembrane region" description="Helical" evidence="13">
    <location>
        <begin position="422"/>
        <end position="446"/>
    </location>
</feature>
<dbReference type="RefSeq" id="WP_144873215.1">
    <property type="nucleotide sequence ID" value="NZ_LR214015.1"/>
</dbReference>
<evidence type="ECO:0000256" key="5">
    <source>
        <dbReference type="ARBA" id="ARBA00022448"/>
    </source>
</evidence>
<dbReference type="GO" id="GO:0015297">
    <property type="term" value="F:antiporter activity"/>
    <property type="evidence" value="ECO:0007669"/>
    <property type="project" value="UniProtKB-KW"/>
</dbReference>
<evidence type="ECO:0000256" key="13">
    <source>
        <dbReference type="SAM" id="Phobius"/>
    </source>
</evidence>
<comment type="similarity">
    <text evidence="3">Belongs to the multi antimicrobial extrusion (MATE) (TC 2.A.66.1) family.</text>
</comment>
<dbReference type="GO" id="GO:0042910">
    <property type="term" value="F:xenobiotic transmembrane transporter activity"/>
    <property type="evidence" value="ECO:0007669"/>
    <property type="project" value="InterPro"/>
</dbReference>
<feature type="transmembrane region" description="Helical" evidence="13">
    <location>
        <begin position="164"/>
        <end position="183"/>
    </location>
</feature>
<dbReference type="CDD" id="cd13131">
    <property type="entry name" value="MATE_NorM_like"/>
    <property type="match status" value="1"/>
</dbReference>
<keyword evidence="5" id="KW-0813">Transport</keyword>
<accession>A0A563VT10</accession>
<evidence type="ECO:0000256" key="12">
    <source>
        <dbReference type="ARBA" id="ARBA00031636"/>
    </source>
</evidence>
<evidence type="ECO:0000256" key="10">
    <source>
        <dbReference type="ARBA" id="ARBA00023065"/>
    </source>
</evidence>
<keyword evidence="15" id="KW-1185">Reference proteome</keyword>
<keyword evidence="6" id="KW-0050">Antiport</keyword>
<evidence type="ECO:0000313" key="15">
    <source>
        <dbReference type="Proteomes" id="UP000320055"/>
    </source>
</evidence>
<sequence>MTSISIRSNIQTEIREFLKLAIPLASAQVAQATTGFVDAVMMGWLGQEVLAAGGLATMIFMAMMMTGIGIISGVSPLVAEAYGAKQNRRVGQITRQGLWIALLLAIPGMMIIANLDGLMHQFGQAENIVTLADTYLNVMAWGLFPAIAFAVLRGCIVSLSEARPVMFIVVTATGFNIIGNYVLAFGKLGFPEMGIAGLAVASICAHWIMFLSLLGYMVWHKALRQYSLFKTLHRLEPKTMQQLLWVGGPIGITTLLEYGLFTTLTFFMGALGTPVLAAHQIVLQTLTVIYMVPLAMSYAATVRVGQWFGQRDWQQVRQAAFVSIGLAVMFLIVAAIALFTHSRQIIGLYLNLNDPANANVLNIGVSLMTVAAFGQVLDGVQRTANGVLQGLQDTRIPMLLGTFSYWGVGLTTSYFLGFHTDLAGTGIWLGSYIGIATAAIAFIWRFRGILSKKESRHPINGLTFKE</sequence>
<gene>
    <name evidence="14" type="primary">norM</name>
    <name evidence="14" type="ORF">H1P_2720008</name>
</gene>
<feature type="transmembrane region" description="Helical" evidence="13">
    <location>
        <begin position="195"/>
        <end position="219"/>
    </location>
</feature>
<dbReference type="NCBIfam" id="TIGR00797">
    <property type="entry name" value="matE"/>
    <property type="match status" value="1"/>
</dbReference>
<keyword evidence="9 13" id="KW-1133">Transmembrane helix</keyword>
<feature type="transmembrane region" description="Helical" evidence="13">
    <location>
        <begin position="320"/>
        <end position="340"/>
    </location>
</feature>
<evidence type="ECO:0000256" key="7">
    <source>
        <dbReference type="ARBA" id="ARBA00022475"/>
    </source>
</evidence>
<evidence type="ECO:0000256" key="6">
    <source>
        <dbReference type="ARBA" id="ARBA00022449"/>
    </source>
</evidence>
<feature type="transmembrane region" description="Helical" evidence="13">
    <location>
        <begin position="51"/>
        <end position="78"/>
    </location>
</feature>
<evidence type="ECO:0000313" key="14">
    <source>
        <dbReference type="EMBL" id="VEP14580.1"/>
    </source>
</evidence>
<proteinExistence type="inferred from homology"/>
<evidence type="ECO:0000256" key="3">
    <source>
        <dbReference type="ARBA" id="ARBA00010199"/>
    </source>
</evidence>
<name>A0A563VT10_9CYAN</name>
<comment type="function">
    <text evidence="1">Multidrug efflux pump.</text>
</comment>
<dbReference type="EMBL" id="CAACVJ010000193">
    <property type="protein sequence ID" value="VEP14580.1"/>
    <property type="molecule type" value="Genomic_DNA"/>
</dbReference>
<feature type="transmembrane region" description="Helical" evidence="13">
    <location>
        <begin position="360"/>
        <end position="377"/>
    </location>
</feature>
<feature type="transmembrane region" description="Helical" evidence="13">
    <location>
        <begin position="135"/>
        <end position="152"/>
    </location>
</feature>
<evidence type="ECO:0000256" key="9">
    <source>
        <dbReference type="ARBA" id="ARBA00022989"/>
    </source>
</evidence>
<feature type="transmembrane region" description="Helical" evidence="13">
    <location>
        <begin position="240"/>
        <end position="261"/>
    </location>
</feature>
<dbReference type="GO" id="GO:0006811">
    <property type="term" value="P:monoatomic ion transport"/>
    <property type="evidence" value="ECO:0007669"/>
    <property type="project" value="UniProtKB-KW"/>
</dbReference>
<evidence type="ECO:0000256" key="4">
    <source>
        <dbReference type="ARBA" id="ARBA00020268"/>
    </source>
</evidence>
<evidence type="ECO:0000256" key="2">
    <source>
        <dbReference type="ARBA" id="ARBA00004651"/>
    </source>
</evidence>
<evidence type="ECO:0000256" key="1">
    <source>
        <dbReference type="ARBA" id="ARBA00003408"/>
    </source>
</evidence>
<dbReference type="InterPro" id="IPR002528">
    <property type="entry name" value="MATE_fam"/>
</dbReference>
<dbReference type="InterPro" id="IPR050222">
    <property type="entry name" value="MATE_MdtK"/>
</dbReference>
<dbReference type="InterPro" id="IPR048279">
    <property type="entry name" value="MdtK-like"/>
</dbReference>
<dbReference type="Proteomes" id="UP000320055">
    <property type="component" value="Unassembled WGS sequence"/>
</dbReference>
<dbReference type="OrthoDB" id="9780160at2"/>
<keyword evidence="7" id="KW-1003">Cell membrane</keyword>
<evidence type="ECO:0000256" key="11">
    <source>
        <dbReference type="ARBA" id="ARBA00023136"/>
    </source>
</evidence>
<protein>
    <recommendedName>
        <fullName evidence="4">Probable multidrug resistance protein NorM</fullName>
    </recommendedName>
    <alternativeName>
        <fullName evidence="12">Multidrug-efflux transporter</fullName>
    </alternativeName>
</protein>
<feature type="transmembrane region" description="Helical" evidence="13">
    <location>
        <begin position="281"/>
        <end position="300"/>
    </location>
</feature>
<dbReference type="AlphaFoldDB" id="A0A563VT10"/>
<reference evidence="14 15" key="1">
    <citation type="submission" date="2019-01" db="EMBL/GenBank/DDBJ databases">
        <authorList>
            <person name="Brito A."/>
        </authorList>
    </citation>
    <scope>NUCLEOTIDE SEQUENCE [LARGE SCALE GENOMIC DNA]</scope>
    <source>
        <strain evidence="14">1</strain>
    </source>
</reference>
<dbReference type="Pfam" id="PF01554">
    <property type="entry name" value="MatE"/>
    <property type="match status" value="2"/>
</dbReference>
<evidence type="ECO:0000256" key="8">
    <source>
        <dbReference type="ARBA" id="ARBA00022692"/>
    </source>
</evidence>
<keyword evidence="11 13" id="KW-0472">Membrane</keyword>
<dbReference type="PANTHER" id="PTHR43298:SF2">
    <property type="entry name" value="FMN_FAD EXPORTER YEEO-RELATED"/>
    <property type="match status" value="1"/>
</dbReference>
<dbReference type="PANTHER" id="PTHR43298">
    <property type="entry name" value="MULTIDRUG RESISTANCE PROTEIN NORM-RELATED"/>
    <property type="match status" value="1"/>
</dbReference>
<keyword evidence="10" id="KW-0406">Ion transport</keyword>
<keyword evidence="8 13" id="KW-0812">Transmembrane</keyword>
<feature type="transmembrane region" description="Helical" evidence="13">
    <location>
        <begin position="398"/>
        <end position="416"/>
    </location>
</feature>